<evidence type="ECO:0000313" key="1">
    <source>
        <dbReference type="EMBL" id="CAI2382907.1"/>
    </source>
</evidence>
<protein>
    <submittedName>
        <fullName evidence="1">Uncharacterized protein</fullName>
    </submittedName>
</protein>
<keyword evidence="2" id="KW-1185">Reference proteome</keyword>
<gene>
    <name evidence="1" type="ORF">ECRASSUSDP1_LOCUS24396</name>
</gene>
<sequence length="155" mass="18277">MIRFIQMIVGLKKEISIDLSRIPVLGRHEPGGSSLQNMLHWMQMIHSGHFQRYDYGKEQNIQVYGQETAPFYDLEVLKENLKDVDMLLFRGELDTFVSEEDFNRLLELFDYKIGTTLDYKVVPTYDHVDYVWADSAYEHIGKPIMDFLKARRVPK</sequence>
<accession>A0AAD1Y4S6</accession>
<dbReference type="PANTHER" id="PTHR11005">
    <property type="entry name" value="LYSOSOMAL ACID LIPASE-RELATED"/>
    <property type="match status" value="1"/>
</dbReference>
<dbReference type="SUPFAM" id="SSF53474">
    <property type="entry name" value="alpha/beta-Hydrolases"/>
    <property type="match status" value="1"/>
</dbReference>
<dbReference type="InterPro" id="IPR029058">
    <property type="entry name" value="AB_hydrolase_fold"/>
</dbReference>
<proteinExistence type="predicted"/>
<evidence type="ECO:0000313" key="2">
    <source>
        <dbReference type="Proteomes" id="UP001295684"/>
    </source>
</evidence>
<reference evidence="1" key="1">
    <citation type="submission" date="2023-07" db="EMBL/GenBank/DDBJ databases">
        <authorList>
            <consortium name="AG Swart"/>
            <person name="Singh M."/>
            <person name="Singh A."/>
            <person name="Seah K."/>
            <person name="Emmerich C."/>
        </authorList>
    </citation>
    <scope>NUCLEOTIDE SEQUENCE</scope>
    <source>
        <strain evidence="1">DP1</strain>
    </source>
</reference>
<dbReference type="Proteomes" id="UP001295684">
    <property type="component" value="Unassembled WGS sequence"/>
</dbReference>
<dbReference type="EMBL" id="CAMPGE010025123">
    <property type="protein sequence ID" value="CAI2382907.1"/>
    <property type="molecule type" value="Genomic_DNA"/>
</dbReference>
<dbReference type="Gene3D" id="3.40.50.1820">
    <property type="entry name" value="alpha/beta hydrolase"/>
    <property type="match status" value="1"/>
</dbReference>
<comment type="caution">
    <text evidence="1">The sequence shown here is derived from an EMBL/GenBank/DDBJ whole genome shotgun (WGS) entry which is preliminary data.</text>
</comment>
<name>A0AAD1Y4S6_EUPCR</name>
<dbReference type="AlphaFoldDB" id="A0AAD1Y4S6"/>
<organism evidence="1 2">
    <name type="scientific">Euplotes crassus</name>
    <dbReference type="NCBI Taxonomy" id="5936"/>
    <lineage>
        <taxon>Eukaryota</taxon>
        <taxon>Sar</taxon>
        <taxon>Alveolata</taxon>
        <taxon>Ciliophora</taxon>
        <taxon>Intramacronucleata</taxon>
        <taxon>Spirotrichea</taxon>
        <taxon>Hypotrichia</taxon>
        <taxon>Euplotida</taxon>
        <taxon>Euplotidae</taxon>
        <taxon>Moneuplotes</taxon>
    </lineage>
</organism>